<dbReference type="KEGG" id="trc:DYE49_10665"/>
<dbReference type="EMBL" id="CP031517">
    <property type="protein sequence ID" value="QOS40885.1"/>
    <property type="molecule type" value="Genomic_DNA"/>
</dbReference>
<reference evidence="2 4" key="1">
    <citation type="submission" date="2018-08" db="EMBL/GenBank/DDBJ databases">
        <title>The first complete genome of Treponema rectale (CHPAT), a commensal spirochete of the bovine rectum.</title>
        <authorList>
            <person name="Staton G.J."/>
            <person name="Clegg S.R."/>
            <person name="Carter S.D."/>
            <person name="Radford A.D."/>
            <person name="Darby A."/>
            <person name="Hall N."/>
            <person name="Birtles R.J."/>
            <person name="Evans N.J."/>
        </authorList>
    </citation>
    <scope>NUCLEOTIDE SEQUENCE [LARGE SCALE GENOMIC DNA]</scope>
    <source>
        <strain evidence="2 4">CHPA</strain>
    </source>
</reference>
<evidence type="ECO:0000313" key="2">
    <source>
        <dbReference type="EMBL" id="QOS40885.1"/>
    </source>
</evidence>
<dbReference type="InterPro" id="IPR027417">
    <property type="entry name" value="P-loop_NTPase"/>
</dbReference>
<organism evidence="1 3">
    <name type="scientific">Treponema rectale</name>
    <dbReference type="NCBI Taxonomy" id="744512"/>
    <lineage>
        <taxon>Bacteria</taxon>
        <taxon>Pseudomonadati</taxon>
        <taxon>Spirochaetota</taxon>
        <taxon>Spirochaetia</taxon>
        <taxon>Spirochaetales</taxon>
        <taxon>Treponemataceae</taxon>
        <taxon>Treponema</taxon>
    </lineage>
</organism>
<gene>
    <name evidence="2" type="ORF">DYE49_10665</name>
    <name evidence="1" type="ORF">HNP77_001591</name>
</gene>
<dbReference type="Proteomes" id="UP000578697">
    <property type="component" value="Unassembled WGS sequence"/>
</dbReference>
<dbReference type="Gene3D" id="3.40.50.300">
    <property type="entry name" value="P-loop containing nucleotide triphosphate hydrolases"/>
    <property type="match status" value="1"/>
</dbReference>
<dbReference type="EMBL" id="JACHFR010000002">
    <property type="protein sequence ID" value="MBB5219222.1"/>
    <property type="molecule type" value="Genomic_DNA"/>
</dbReference>
<dbReference type="GO" id="GO:0016301">
    <property type="term" value="F:kinase activity"/>
    <property type="evidence" value="ECO:0007669"/>
    <property type="project" value="UniProtKB-KW"/>
</dbReference>
<keyword evidence="1" id="KW-0418">Kinase</keyword>
<reference evidence="1 3" key="2">
    <citation type="submission" date="2020-08" db="EMBL/GenBank/DDBJ databases">
        <title>Genomic Encyclopedia of Type Strains, Phase IV (KMG-IV): sequencing the most valuable type-strain genomes for metagenomic binning, comparative biology and taxonomic classification.</title>
        <authorList>
            <person name="Goeker M."/>
        </authorList>
    </citation>
    <scope>NUCLEOTIDE SEQUENCE [LARGE SCALE GENOMIC DNA]</scope>
    <source>
        <strain evidence="1 3">DSM 103679</strain>
    </source>
</reference>
<keyword evidence="1" id="KW-0808">Transferase</keyword>
<dbReference type="Pfam" id="PF13189">
    <property type="entry name" value="Cytidylate_kin2"/>
    <property type="match status" value="1"/>
</dbReference>
<dbReference type="RefSeq" id="WP_184652639.1">
    <property type="nucleotide sequence ID" value="NZ_JACHFR010000002.1"/>
</dbReference>
<name>A0A840SIK5_9SPIR</name>
<dbReference type="AlphaFoldDB" id="A0A840SIK5"/>
<evidence type="ECO:0000313" key="4">
    <source>
        <dbReference type="Proteomes" id="UP000593591"/>
    </source>
</evidence>
<protein>
    <submittedName>
        <fullName evidence="1 2">Cytidylate kinase</fullName>
    </submittedName>
</protein>
<proteinExistence type="predicted"/>
<sequence>MAVITITRQIAARGDEIAVALAERLNYKFIDRKTIEKKIVELGFSEKKLPKYDERKPGFFANLTKDRDEYLNYLQVAVLDAASQDNVILIGRGAFVILQKLVSLVPLKFYADDSVRVRRLQEEFSIDEKHALARIAESDTNRKGFHRSFFDVDNDDPRNFLLTVNTGVLSIPTVTTMVEDLVKNHVTPRMSEEGCSMCRNLLKTQRLVNTLIFDYNVNINYLHADVDETGKIITLQGVADSHAVVEHAVTLSAKILPDCVIKSAVSVVQDSKKFHIGFN</sequence>
<evidence type="ECO:0000313" key="3">
    <source>
        <dbReference type="Proteomes" id="UP000578697"/>
    </source>
</evidence>
<evidence type="ECO:0000313" key="1">
    <source>
        <dbReference type="EMBL" id="MBB5219222.1"/>
    </source>
</evidence>
<dbReference type="Proteomes" id="UP000593591">
    <property type="component" value="Chromosome"/>
</dbReference>
<keyword evidence="3" id="KW-1185">Reference proteome</keyword>
<accession>A0A840SIK5</accession>